<proteinExistence type="predicted"/>
<evidence type="ECO:0000313" key="3">
    <source>
        <dbReference type="Proteomes" id="UP000177407"/>
    </source>
</evidence>
<feature type="signal peptide" evidence="1">
    <location>
        <begin position="1"/>
        <end position="19"/>
    </location>
</feature>
<sequence length="115" mass="12706">MKKSFLLLVCLLAVFICSGCDQKSNTEKLEKNEEAVDISLPDENELDVPQKNNDCESACINYVNKCLTLVPNANQALYNDGVISCMKECIDWDSEKADCMINAIDCPSMTDVCGL</sequence>
<name>A0A1F5S4P1_9BACT</name>
<evidence type="ECO:0008006" key="4">
    <source>
        <dbReference type="Google" id="ProtNLM"/>
    </source>
</evidence>
<accession>A0A1F5S4P1</accession>
<evidence type="ECO:0000313" key="2">
    <source>
        <dbReference type="EMBL" id="OGF21670.1"/>
    </source>
</evidence>
<comment type="caution">
    <text evidence="2">The sequence shown here is derived from an EMBL/GenBank/DDBJ whole genome shotgun (WGS) entry which is preliminary data.</text>
</comment>
<dbReference type="Proteomes" id="UP000177407">
    <property type="component" value="Unassembled WGS sequence"/>
</dbReference>
<dbReference type="AlphaFoldDB" id="A0A1F5S4P1"/>
<reference evidence="2 3" key="1">
    <citation type="journal article" date="2016" name="Nat. Commun.">
        <title>Thousands of microbial genomes shed light on interconnected biogeochemical processes in an aquifer system.</title>
        <authorList>
            <person name="Anantharaman K."/>
            <person name="Brown C.T."/>
            <person name="Hug L.A."/>
            <person name="Sharon I."/>
            <person name="Castelle C.J."/>
            <person name="Probst A.J."/>
            <person name="Thomas B.C."/>
            <person name="Singh A."/>
            <person name="Wilkins M.J."/>
            <person name="Karaoz U."/>
            <person name="Brodie E.L."/>
            <person name="Williams K.H."/>
            <person name="Hubbard S.S."/>
            <person name="Banfield J.F."/>
        </authorList>
    </citation>
    <scope>NUCLEOTIDE SEQUENCE [LARGE SCALE GENOMIC DNA]</scope>
</reference>
<keyword evidence="1" id="KW-0732">Signal</keyword>
<feature type="chain" id="PRO_5009521143" description="Kazal-like domain-containing protein" evidence="1">
    <location>
        <begin position="20"/>
        <end position="115"/>
    </location>
</feature>
<protein>
    <recommendedName>
        <fullName evidence="4">Kazal-like domain-containing protein</fullName>
    </recommendedName>
</protein>
<organism evidence="2 3">
    <name type="scientific">Candidatus Falkowbacteria bacterium RIFOXYA2_FULL_38_12</name>
    <dbReference type="NCBI Taxonomy" id="1797993"/>
    <lineage>
        <taxon>Bacteria</taxon>
        <taxon>Candidatus Falkowiibacteriota</taxon>
    </lineage>
</organism>
<evidence type="ECO:0000256" key="1">
    <source>
        <dbReference type="SAM" id="SignalP"/>
    </source>
</evidence>
<gene>
    <name evidence="2" type="ORF">A2257_02670</name>
</gene>
<dbReference type="EMBL" id="MFGA01000002">
    <property type="protein sequence ID" value="OGF21670.1"/>
    <property type="molecule type" value="Genomic_DNA"/>
</dbReference>